<evidence type="ECO:0000313" key="2">
    <source>
        <dbReference type="EMBL" id="RAL54056.1"/>
    </source>
</evidence>
<dbReference type="AlphaFoldDB" id="A0A328E9N5"/>
<keyword evidence="3" id="KW-1185">Reference proteome</keyword>
<evidence type="ECO:0000313" key="3">
    <source>
        <dbReference type="Proteomes" id="UP000249390"/>
    </source>
</evidence>
<feature type="region of interest" description="Disordered" evidence="1">
    <location>
        <begin position="82"/>
        <end position="131"/>
    </location>
</feature>
<comment type="caution">
    <text evidence="2">The sequence shown here is derived from an EMBL/GenBank/DDBJ whole genome shotgun (WGS) entry which is preliminary data.</text>
</comment>
<reference evidence="2 3" key="1">
    <citation type="submission" date="2018-06" db="EMBL/GenBank/DDBJ databases">
        <title>The Genome of Cuscuta australis (Dodder) Provides Insight into the Evolution of Plant Parasitism.</title>
        <authorList>
            <person name="Liu H."/>
        </authorList>
    </citation>
    <scope>NUCLEOTIDE SEQUENCE [LARGE SCALE GENOMIC DNA]</scope>
    <source>
        <strain evidence="3">cv. Yunnan</strain>
        <tissue evidence="2">Vines</tissue>
    </source>
</reference>
<protein>
    <submittedName>
        <fullName evidence="2">Uncharacterized protein</fullName>
    </submittedName>
</protein>
<evidence type="ECO:0000256" key="1">
    <source>
        <dbReference type="SAM" id="MobiDB-lite"/>
    </source>
</evidence>
<dbReference type="Proteomes" id="UP000249390">
    <property type="component" value="Unassembled WGS sequence"/>
</dbReference>
<feature type="region of interest" description="Disordered" evidence="1">
    <location>
        <begin position="1"/>
        <end position="69"/>
    </location>
</feature>
<proteinExistence type="predicted"/>
<dbReference type="EMBL" id="NQVE01000015">
    <property type="protein sequence ID" value="RAL54056.1"/>
    <property type="molecule type" value="Genomic_DNA"/>
</dbReference>
<gene>
    <name evidence="2" type="ORF">DM860_004527</name>
</gene>
<accession>A0A328E9N5</accession>
<organism evidence="2 3">
    <name type="scientific">Cuscuta australis</name>
    <dbReference type="NCBI Taxonomy" id="267555"/>
    <lineage>
        <taxon>Eukaryota</taxon>
        <taxon>Viridiplantae</taxon>
        <taxon>Streptophyta</taxon>
        <taxon>Embryophyta</taxon>
        <taxon>Tracheophyta</taxon>
        <taxon>Spermatophyta</taxon>
        <taxon>Magnoliopsida</taxon>
        <taxon>eudicotyledons</taxon>
        <taxon>Gunneridae</taxon>
        <taxon>Pentapetalae</taxon>
        <taxon>asterids</taxon>
        <taxon>lamiids</taxon>
        <taxon>Solanales</taxon>
        <taxon>Convolvulaceae</taxon>
        <taxon>Cuscuteae</taxon>
        <taxon>Cuscuta</taxon>
        <taxon>Cuscuta subgen. Grammica</taxon>
        <taxon>Cuscuta sect. Cleistogrammica</taxon>
    </lineage>
</organism>
<name>A0A328E9N5_9ASTE</name>
<sequence length="131" mass="13427">MRSMAPPPIAGFVPAAGSAGNMPGQAGPLDFKPDPELEVQSKSNLHQGPVLFRPVLPETGGGAERAPGGVRWATSGRLRAGFGSGDVLQPPSVRRAAPGRGRGIRVQSSGRDHYTLSDLGVRAGSDPDHGG</sequence>